<sequence length="103" mass="11478">MKGTNQDASPSHQSRFDTAMGGTDNNGNFSSLSGEVRFTAALSCNWYKETERMDVALWNQSNCCVTCLLITGLRGTSPHQPIHTAESPWFSQQSFPDRDLNYI</sequence>
<reference evidence="2 3" key="1">
    <citation type="journal article" date="2021" name="Elife">
        <title>Chloroplast acquisition without the gene transfer in kleptoplastic sea slugs, Plakobranchus ocellatus.</title>
        <authorList>
            <person name="Maeda T."/>
            <person name="Takahashi S."/>
            <person name="Yoshida T."/>
            <person name="Shimamura S."/>
            <person name="Takaki Y."/>
            <person name="Nagai Y."/>
            <person name="Toyoda A."/>
            <person name="Suzuki Y."/>
            <person name="Arimoto A."/>
            <person name="Ishii H."/>
            <person name="Satoh N."/>
            <person name="Nishiyama T."/>
            <person name="Hasebe M."/>
            <person name="Maruyama T."/>
            <person name="Minagawa J."/>
            <person name="Obokata J."/>
            <person name="Shigenobu S."/>
        </authorList>
    </citation>
    <scope>NUCLEOTIDE SEQUENCE [LARGE SCALE GENOMIC DNA]</scope>
</reference>
<accession>A0AAV4HF26</accession>
<evidence type="ECO:0000256" key="1">
    <source>
        <dbReference type="SAM" id="MobiDB-lite"/>
    </source>
</evidence>
<evidence type="ECO:0000313" key="2">
    <source>
        <dbReference type="EMBL" id="GFR96446.1"/>
    </source>
</evidence>
<proteinExistence type="predicted"/>
<feature type="compositionally biased region" description="Polar residues" evidence="1">
    <location>
        <begin position="1"/>
        <end position="13"/>
    </location>
</feature>
<feature type="region of interest" description="Disordered" evidence="1">
    <location>
        <begin position="1"/>
        <end position="24"/>
    </location>
</feature>
<dbReference type="AlphaFoldDB" id="A0AAV4HF26"/>
<gene>
    <name evidence="2" type="ORF">ElyMa_000969600</name>
</gene>
<protein>
    <submittedName>
        <fullName evidence="2">Uncharacterized protein</fullName>
    </submittedName>
</protein>
<name>A0AAV4HF26_9GAST</name>
<comment type="caution">
    <text evidence="2">The sequence shown here is derived from an EMBL/GenBank/DDBJ whole genome shotgun (WGS) entry which is preliminary data.</text>
</comment>
<organism evidence="2 3">
    <name type="scientific">Elysia marginata</name>
    <dbReference type="NCBI Taxonomy" id="1093978"/>
    <lineage>
        <taxon>Eukaryota</taxon>
        <taxon>Metazoa</taxon>
        <taxon>Spiralia</taxon>
        <taxon>Lophotrochozoa</taxon>
        <taxon>Mollusca</taxon>
        <taxon>Gastropoda</taxon>
        <taxon>Heterobranchia</taxon>
        <taxon>Euthyneura</taxon>
        <taxon>Panpulmonata</taxon>
        <taxon>Sacoglossa</taxon>
        <taxon>Placobranchoidea</taxon>
        <taxon>Plakobranchidae</taxon>
        <taxon>Elysia</taxon>
    </lineage>
</organism>
<evidence type="ECO:0000313" key="3">
    <source>
        <dbReference type="Proteomes" id="UP000762676"/>
    </source>
</evidence>
<dbReference type="Proteomes" id="UP000762676">
    <property type="component" value="Unassembled WGS sequence"/>
</dbReference>
<dbReference type="EMBL" id="BMAT01001966">
    <property type="protein sequence ID" value="GFR96446.1"/>
    <property type="molecule type" value="Genomic_DNA"/>
</dbReference>
<keyword evidence="3" id="KW-1185">Reference proteome</keyword>